<reference evidence="1 2" key="1">
    <citation type="journal article" date="2023" name="Nucleic Acids Res.">
        <title>The hologenome of Daphnia magna reveals possible DNA methylation and microbiome-mediated evolution of the host genome.</title>
        <authorList>
            <person name="Chaturvedi A."/>
            <person name="Li X."/>
            <person name="Dhandapani V."/>
            <person name="Marshall H."/>
            <person name="Kissane S."/>
            <person name="Cuenca-Cambronero M."/>
            <person name="Asole G."/>
            <person name="Calvet F."/>
            <person name="Ruiz-Romero M."/>
            <person name="Marangio P."/>
            <person name="Guigo R."/>
            <person name="Rago D."/>
            <person name="Mirbahai L."/>
            <person name="Eastwood N."/>
            <person name="Colbourne J.K."/>
            <person name="Zhou J."/>
            <person name="Mallon E."/>
            <person name="Orsini L."/>
        </authorList>
    </citation>
    <scope>NUCLEOTIDE SEQUENCE [LARGE SCALE GENOMIC DNA]</scope>
    <source>
        <strain evidence="1">LRV0_1</strain>
    </source>
</reference>
<proteinExistence type="predicted"/>
<gene>
    <name evidence="1" type="ORF">OUZ56_018257</name>
</gene>
<comment type="caution">
    <text evidence="1">The sequence shown here is derived from an EMBL/GenBank/DDBJ whole genome shotgun (WGS) entry which is preliminary data.</text>
</comment>
<name>A0ABQ9Z8G6_9CRUS</name>
<sequence>MANANVTKDTDHIDQFNGTNFPSWKYGIWMYLEKKGYTRVVEGIETEPEKILDETGEVVNHDLILAWKQKDVNARLSIYSAISSE</sequence>
<organism evidence="1 2">
    <name type="scientific">Daphnia magna</name>
    <dbReference type="NCBI Taxonomy" id="35525"/>
    <lineage>
        <taxon>Eukaryota</taxon>
        <taxon>Metazoa</taxon>
        <taxon>Ecdysozoa</taxon>
        <taxon>Arthropoda</taxon>
        <taxon>Crustacea</taxon>
        <taxon>Branchiopoda</taxon>
        <taxon>Diplostraca</taxon>
        <taxon>Cladocera</taxon>
        <taxon>Anomopoda</taxon>
        <taxon>Daphniidae</taxon>
        <taxon>Daphnia</taxon>
    </lineage>
</organism>
<evidence type="ECO:0000313" key="2">
    <source>
        <dbReference type="Proteomes" id="UP001234178"/>
    </source>
</evidence>
<dbReference type="EMBL" id="JAOYFB010000003">
    <property type="protein sequence ID" value="KAK4009173.1"/>
    <property type="molecule type" value="Genomic_DNA"/>
</dbReference>
<keyword evidence="2" id="KW-1185">Reference proteome</keyword>
<accession>A0ABQ9Z8G6</accession>
<evidence type="ECO:0000313" key="1">
    <source>
        <dbReference type="EMBL" id="KAK4009173.1"/>
    </source>
</evidence>
<evidence type="ECO:0008006" key="3">
    <source>
        <dbReference type="Google" id="ProtNLM"/>
    </source>
</evidence>
<dbReference type="Proteomes" id="UP001234178">
    <property type="component" value="Unassembled WGS sequence"/>
</dbReference>
<protein>
    <recommendedName>
        <fullName evidence="3">Copia protein (Gag-int-pol protein)</fullName>
    </recommendedName>
</protein>